<organism evidence="2 3">
    <name type="scientific">candidate division WWE3 bacterium RIFCSPLOWO2_01_FULL_39_13</name>
    <dbReference type="NCBI Taxonomy" id="1802624"/>
    <lineage>
        <taxon>Bacteria</taxon>
        <taxon>Katanobacteria</taxon>
    </lineage>
</organism>
<accession>A0A1F4V592</accession>
<dbReference type="Gene3D" id="3.40.50.2000">
    <property type="entry name" value="Glycogen Phosphorylase B"/>
    <property type="match status" value="2"/>
</dbReference>
<name>A0A1F4V592_UNCKA</name>
<evidence type="ECO:0000313" key="3">
    <source>
        <dbReference type="Proteomes" id="UP000178771"/>
    </source>
</evidence>
<dbReference type="Proteomes" id="UP000178771">
    <property type="component" value="Unassembled WGS sequence"/>
</dbReference>
<dbReference type="InterPro" id="IPR001296">
    <property type="entry name" value="Glyco_trans_1"/>
</dbReference>
<dbReference type="Pfam" id="PF00534">
    <property type="entry name" value="Glycos_transf_1"/>
    <property type="match status" value="1"/>
</dbReference>
<sequence>MKIGVYIPTASFFIGGGEIVPLMQARYIKKMGIRVEIITLKTKDVSPLFESFLNNYGNIPIKYIDPPNHLEEIADKVLDHTLTHMLYLSLTRGVSTLIMEQKYDIVISHYAPAVFSVPKNVFQALVLHGTPSEYNVTNDAAVKSTDKIIAVSKSVALGWQRLTGASDIEVIHNGIDEKHFEPKNEKEDIDILYIGRLIEIKGVQYLIRAIKGVVENKKVNSKLHVVIGGKGAYKCELEKLTKELNLGDYIQFIEYIPEEDKVSYYNRSKICVFPSYAKEGVLTTLLEAFSCGRAVITTDSCGMVDIVKSDNNGILVKPQNSLALENKIEELLNNPKKRASIGRNARNTVLSSWSWRESTNKLMRFITESYEKFNNQII</sequence>
<dbReference type="SUPFAM" id="SSF53756">
    <property type="entry name" value="UDP-Glycosyltransferase/glycogen phosphorylase"/>
    <property type="match status" value="1"/>
</dbReference>
<dbReference type="EMBL" id="MEVH01000001">
    <property type="protein sequence ID" value="OGC52375.1"/>
    <property type="molecule type" value="Genomic_DNA"/>
</dbReference>
<proteinExistence type="predicted"/>
<dbReference type="CDD" id="cd03801">
    <property type="entry name" value="GT4_PimA-like"/>
    <property type="match status" value="1"/>
</dbReference>
<dbReference type="GO" id="GO:0016757">
    <property type="term" value="F:glycosyltransferase activity"/>
    <property type="evidence" value="ECO:0007669"/>
    <property type="project" value="InterPro"/>
</dbReference>
<dbReference type="AlphaFoldDB" id="A0A1F4V592"/>
<dbReference type="STRING" id="1802624.A2982_00730"/>
<gene>
    <name evidence="2" type="ORF">A2982_00730</name>
</gene>
<evidence type="ECO:0000313" key="2">
    <source>
        <dbReference type="EMBL" id="OGC52375.1"/>
    </source>
</evidence>
<feature type="domain" description="Glycosyl transferase family 1" evidence="1">
    <location>
        <begin position="176"/>
        <end position="347"/>
    </location>
</feature>
<protein>
    <recommendedName>
        <fullName evidence="1">Glycosyl transferase family 1 domain-containing protein</fullName>
    </recommendedName>
</protein>
<comment type="caution">
    <text evidence="2">The sequence shown here is derived from an EMBL/GenBank/DDBJ whole genome shotgun (WGS) entry which is preliminary data.</text>
</comment>
<reference evidence="2 3" key="1">
    <citation type="journal article" date="2016" name="Nat. Commun.">
        <title>Thousands of microbial genomes shed light on interconnected biogeochemical processes in an aquifer system.</title>
        <authorList>
            <person name="Anantharaman K."/>
            <person name="Brown C.T."/>
            <person name="Hug L.A."/>
            <person name="Sharon I."/>
            <person name="Castelle C.J."/>
            <person name="Probst A.J."/>
            <person name="Thomas B.C."/>
            <person name="Singh A."/>
            <person name="Wilkins M.J."/>
            <person name="Karaoz U."/>
            <person name="Brodie E.L."/>
            <person name="Williams K.H."/>
            <person name="Hubbard S.S."/>
            <person name="Banfield J.F."/>
        </authorList>
    </citation>
    <scope>NUCLEOTIDE SEQUENCE [LARGE SCALE GENOMIC DNA]</scope>
</reference>
<dbReference type="PANTHER" id="PTHR12526:SF625">
    <property type="entry name" value="PHOSPHATIDYLINOSITOL GLYCAN-CLASS A"/>
    <property type="match status" value="1"/>
</dbReference>
<dbReference type="PANTHER" id="PTHR12526">
    <property type="entry name" value="GLYCOSYLTRANSFERASE"/>
    <property type="match status" value="1"/>
</dbReference>
<evidence type="ECO:0000259" key="1">
    <source>
        <dbReference type="Pfam" id="PF00534"/>
    </source>
</evidence>